<dbReference type="AlphaFoldDB" id="A0A7M7T259"/>
<name>A0A7M7T259_STRPU</name>
<keyword evidence="1" id="KW-0812">Transmembrane</keyword>
<keyword evidence="1" id="KW-1133">Transmembrane helix</keyword>
<feature type="transmembrane region" description="Helical" evidence="1">
    <location>
        <begin position="36"/>
        <end position="60"/>
    </location>
</feature>
<evidence type="ECO:0000313" key="3">
    <source>
        <dbReference type="EnsemblMetazoa" id="XP_030848300"/>
    </source>
</evidence>
<dbReference type="OMA" id="PARHETH"/>
<dbReference type="GeneID" id="105437707"/>
<accession>A0A7M7T259</accession>
<evidence type="ECO:0000256" key="1">
    <source>
        <dbReference type="SAM" id="Phobius"/>
    </source>
</evidence>
<evidence type="ECO:0000313" key="4">
    <source>
        <dbReference type="Proteomes" id="UP000007110"/>
    </source>
</evidence>
<dbReference type="EnsemblMetazoa" id="XM_030992440">
    <property type="protein sequence ID" value="XP_030848300"/>
    <property type="gene ID" value="LOC105437707"/>
</dbReference>
<evidence type="ECO:0000256" key="2">
    <source>
        <dbReference type="SAM" id="SignalP"/>
    </source>
</evidence>
<keyword evidence="4" id="KW-1185">Reference proteome</keyword>
<feature type="signal peptide" evidence="2">
    <location>
        <begin position="1"/>
        <end position="20"/>
    </location>
</feature>
<reference evidence="4" key="1">
    <citation type="submission" date="2015-02" db="EMBL/GenBank/DDBJ databases">
        <title>Genome sequencing for Strongylocentrotus purpuratus.</title>
        <authorList>
            <person name="Murali S."/>
            <person name="Liu Y."/>
            <person name="Vee V."/>
            <person name="English A."/>
            <person name="Wang M."/>
            <person name="Skinner E."/>
            <person name="Han Y."/>
            <person name="Muzny D.M."/>
            <person name="Worley K.C."/>
            <person name="Gibbs R.A."/>
        </authorList>
    </citation>
    <scope>NUCLEOTIDE SEQUENCE</scope>
</reference>
<reference evidence="3" key="2">
    <citation type="submission" date="2021-01" db="UniProtKB">
        <authorList>
            <consortium name="EnsemblMetazoa"/>
        </authorList>
    </citation>
    <scope>IDENTIFICATION</scope>
</reference>
<proteinExistence type="predicted"/>
<sequence>MDRVALSLVFFTSLCSYALAEGGIQDVNDGENVYRSWSIAVGVLVVVTFIAVLILSVSYFRVAMKESRSKHKLAAMRRHRMLPSEFLPRAHLPARHETHPGLLPPGLVGYDYAYDHRATSIPPPSYRSESHNRATRYGYGSGPPAIDNGLPPQMRVADIDPVGDYNHGPGAMTAIGSALYHTRPSVTRSTVLYNPLARMASEPKTHLVYF</sequence>
<dbReference type="OrthoDB" id="10532136at2759"/>
<feature type="chain" id="PRO_5029847485" evidence="2">
    <location>
        <begin position="21"/>
        <end position="210"/>
    </location>
</feature>
<protein>
    <submittedName>
        <fullName evidence="3">Uncharacterized protein</fullName>
    </submittedName>
</protein>
<dbReference type="InParanoid" id="A0A7M7T259"/>
<organism evidence="3 4">
    <name type="scientific">Strongylocentrotus purpuratus</name>
    <name type="common">Purple sea urchin</name>
    <dbReference type="NCBI Taxonomy" id="7668"/>
    <lineage>
        <taxon>Eukaryota</taxon>
        <taxon>Metazoa</taxon>
        <taxon>Echinodermata</taxon>
        <taxon>Eleutherozoa</taxon>
        <taxon>Echinozoa</taxon>
        <taxon>Echinoidea</taxon>
        <taxon>Euechinoidea</taxon>
        <taxon>Echinacea</taxon>
        <taxon>Camarodonta</taxon>
        <taxon>Echinidea</taxon>
        <taxon>Strongylocentrotidae</taxon>
        <taxon>Strongylocentrotus</taxon>
    </lineage>
</organism>
<keyword evidence="1" id="KW-0472">Membrane</keyword>
<dbReference type="KEGG" id="spu:105437707"/>
<keyword evidence="2" id="KW-0732">Signal</keyword>
<dbReference type="Proteomes" id="UP000007110">
    <property type="component" value="Unassembled WGS sequence"/>
</dbReference>
<dbReference type="RefSeq" id="XP_030848300.1">
    <property type="nucleotide sequence ID" value="XM_030992440.1"/>
</dbReference>